<protein>
    <submittedName>
        <fullName evidence="1">2-glucosyltransferase</fullName>
    </submittedName>
</protein>
<reference evidence="1 2" key="1">
    <citation type="journal article" date="2011" name="PLoS Pathog.">
        <title>Salmonella bongori provides insights into the evolution of the Salmonellae.</title>
        <authorList>
            <person name="Fookes M."/>
            <person name="Schroeder G.N."/>
            <person name="Langridge G.C."/>
            <person name="Blondel C.J."/>
            <person name="Mammina C."/>
            <person name="Connor T.R."/>
            <person name="Seth-Smith H."/>
            <person name="Vernikos G.S."/>
            <person name="Robinson K.S."/>
            <person name="Sanders M."/>
            <person name="Petty N.K."/>
            <person name="Kingsley R.A."/>
            <person name="Baumler A.J."/>
            <person name="Nuccio S.P."/>
            <person name="Contreras I."/>
            <person name="Santiviago C.A."/>
            <person name="Maskell D."/>
            <person name="Barrow P."/>
            <person name="Humphrey T."/>
            <person name="Nastasi A."/>
            <person name="Roberts M."/>
            <person name="Frankel G."/>
            <person name="Parkhill J."/>
            <person name="Dougan G."/>
            <person name="Thomson N.R."/>
        </authorList>
    </citation>
    <scope>NUCLEOTIDE SEQUENCE [LARGE SCALE GENOMIC DNA]</scope>
    <source>
        <strain evidence="2">ATCC 43975 / DSM 13772 / NCTC 12419</strain>
    </source>
</reference>
<dbReference type="GO" id="GO:0016740">
    <property type="term" value="F:transferase activity"/>
    <property type="evidence" value="ECO:0007669"/>
    <property type="project" value="UniProtKB-KW"/>
</dbReference>
<evidence type="ECO:0000313" key="1">
    <source>
        <dbReference type="EMBL" id="CCC32353.1"/>
    </source>
</evidence>
<dbReference type="Proteomes" id="UP000000289">
    <property type="component" value="Chromosome"/>
</dbReference>
<evidence type="ECO:0000313" key="2">
    <source>
        <dbReference type="Proteomes" id="UP000000289"/>
    </source>
</evidence>
<dbReference type="Pfam" id="PF07922">
    <property type="entry name" value="Glyco_transf_52"/>
    <property type="match status" value="1"/>
</dbReference>
<organism evidence="1 2">
    <name type="scientific">Salmonella bongori (strain ATCC 43975 / DSM 13772 / NCTC 12419)</name>
    <dbReference type="NCBI Taxonomy" id="218493"/>
    <lineage>
        <taxon>Bacteria</taxon>
        <taxon>Pseudomonadati</taxon>
        <taxon>Pseudomonadota</taxon>
        <taxon>Gammaproteobacteria</taxon>
        <taxon>Enterobacterales</taxon>
        <taxon>Enterobacteriaceae</taxon>
        <taxon>Salmonella</taxon>
    </lineage>
</organism>
<dbReference type="AlphaFoldDB" id="A0A0K0HFJ0"/>
<proteinExistence type="predicted"/>
<name>A0A0K0HFJ0_SALBC</name>
<dbReference type="KEGG" id="sbg:SBG_3302"/>
<sequence>MFLFICMTNLQLLIARSIIEKEQLEKVDFLFIGDIDNVKNQYYLKIIQPLCRHSDIVPQVAKFSTFKTLKRTRYAKKIMEKYAREYHTVFFANFHVPLVHHILSCISFSEIKTFDDGTNNINRKSIMYKDKHISTASKFIRKTMGRKYHKEEVLQLDKKHYTLFPDKKNIIKNTEEIILVHHTATPDKNRGLKKILLGTVYIDALKNKEDENLFLQHLQVFIKREDIDIYIPHPRYDSHEFDDVLNVKSEMIAEDIILEYLEQGLELKLYGFNSTVQYNLNNISAVKNYKLISPLLTDAFNHGLELDFNHISV</sequence>
<dbReference type="EMBL" id="FR877557">
    <property type="protein sequence ID" value="CCC32353.1"/>
    <property type="molecule type" value="Genomic_DNA"/>
</dbReference>
<dbReference type="InterPro" id="IPR012477">
    <property type="entry name" value="Glyco_transf_52"/>
</dbReference>
<keyword evidence="1" id="KW-0808">Transferase</keyword>
<dbReference type="eggNOG" id="ENOG502ZAT3">
    <property type="taxonomic scope" value="Bacteria"/>
</dbReference>
<accession>A0A0K0HFJ0</accession>
<gene>
    <name evidence="1" type="primary">waaH</name>
    <name evidence="1" type="ordered locus">SBG_3302</name>
</gene>
<dbReference type="Gene3D" id="3.30.370.20">
    <property type="match status" value="1"/>
</dbReference>